<dbReference type="InterPro" id="IPR036078">
    <property type="entry name" value="Spo11/TopoVI_A_sf"/>
</dbReference>
<dbReference type="EC" id="5.6.2.2" evidence="5"/>
<keyword evidence="9 12" id="KW-0238">DNA-binding</keyword>
<dbReference type="GO" id="GO:0003677">
    <property type="term" value="F:DNA binding"/>
    <property type="evidence" value="ECO:0007669"/>
    <property type="project" value="UniProtKB-UniRule"/>
</dbReference>
<dbReference type="Pfam" id="PF21180">
    <property type="entry name" value="TOP6A-Spo11_Toprim"/>
    <property type="match status" value="1"/>
</dbReference>
<dbReference type="GO" id="GO:0042138">
    <property type="term" value="P:meiotic DNA double-strand break formation"/>
    <property type="evidence" value="ECO:0007669"/>
    <property type="project" value="InterPro"/>
</dbReference>
<dbReference type="PRINTS" id="PR01551">
    <property type="entry name" value="SPO11HOMOLOG"/>
</dbReference>
<protein>
    <recommendedName>
        <fullName evidence="5">DNA topoisomerase (ATP-hydrolyzing)</fullName>
        <ecNumber evidence="5">5.6.2.2</ecNumber>
    </recommendedName>
</protein>
<keyword evidence="10 12" id="KW-0413">Isomerase</keyword>
<feature type="domain" description="Spo11/DNA topoisomerase VI subunit A N-terminal" evidence="14">
    <location>
        <begin position="181"/>
        <end position="242"/>
    </location>
</feature>
<feature type="compositionally biased region" description="Polar residues" evidence="13">
    <location>
        <begin position="99"/>
        <end position="110"/>
    </location>
</feature>
<evidence type="ECO:0000313" key="16">
    <source>
        <dbReference type="EMBL" id="TKA46525.1"/>
    </source>
</evidence>
<proteinExistence type="inferred from homology"/>
<feature type="region of interest" description="Disordered" evidence="13">
    <location>
        <begin position="67"/>
        <end position="118"/>
    </location>
</feature>
<evidence type="ECO:0000256" key="12">
    <source>
        <dbReference type="PROSITE-ProRule" id="PRU01385"/>
    </source>
</evidence>
<reference evidence="16 17" key="1">
    <citation type="submission" date="2017-03" db="EMBL/GenBank/DDBJ databases">
        <title>Genomes of endolithic fungi from Antarctica.</title>
        <authorList>
            <person name="Coleine C."/>
            <person name="Masonjones S."/>
            <person name="Stajich J.E."/>
        </authorList>
    </citation>
    <scope>NUCLEOTIDE SEQUENCE [LARGE SCALE GENOMIC DNA]</scope>
    <source>
        <strain evidence="16 17">CCFEE 5311</strain>
    </source>
</reference>
<dbReference type="GO" id="GO:0000706">
    <property type="term" value="P:meiotic DNA double-strand break processing"/>
    <property type="evidence" value="ECO:0007669"/>
    <property type="project" value="TreeGrafter"/>
</dbReference>
<feature type="compositionally biased region" description="Basic and acidic residues" evidence="13">
    <location>
        <begin position="419"/>
        <end position="440"/>
    </location>
</feature>
<dbReference type="STRING" id="329885.A0A4U0VEJ1"/>
<feature type="compositionally biased region" description="Polar residues" evidence="13">
    <location>
        <begin position="17"/>
        <end position="26"/>
    </location>
</feature>
<comment type="subcellular location">
    <subcellularLocation>
        <location evidence="3">Nucleus</location>
    </subcellularLocation>
</comment>
<feature type="active site" description="O-(5'-phospho-DNA)-tyrosine intermediate" evidence="12">
    <location>
        <position position="210"/>
    </location>
</feature>
<dbReference type="PANTHER" id="PTHR10848:SF0">
    <property type="entry name" value="MEIOTIC RECOMBINATION PROTEIN SPO11"/>
    <property type="match status" value="1"/>
</dbReference>
<dbReference type="Pfam" id="PF04406">
    <property type="entry name" value="TP6A_N"/>
    <property type="match status" value="1"/>
</dbReference>
<evidence type="ECO:0000256" key="6">
    <source>
        <dbReference type="ARBA" id="ARBA00022723"/>
    </source>
</evidence>
<dbReference type="Gene3D" id="1.10.10.10">
    <property type="entry name" value="Winged helix-like DNA-binding domain superfamily/Winged helix DNA-binding domain"/>
    <property type="match status" value="1"/>
</dbReference>
<evidence type="ECO:0000313" key="17">
    <source>
        <dbReference type="Proteomes" id="UP000310066"/>
    </source>
</evidence>
<dbReference type="OrthoDB" id="5377392at2759"/>
<evidence type="ECO:0000256" key="10">
    <source>
        <dbReference type="ARBA" id="ARBA00023235"/>
    </source>
</evidence>
<evidence type="ECO:0000256" key="8">
    <source>
        <dbReference type="ARBA" id="ARBA00023029"/>
    </source>
</evidence>
<dbReference type="InterPro" id="IPR002815">
    <property type="entry name" value="Spo11/TopoVI_A"/>
</dbReference>
<dbReference type="PROSITE" id="PS52041">
    <property type="entry name" value="TOPO_IIB"/>
    <property type="match status" value="1"/>
</dbReference>
<dbReference type="AlphaFoldDB" id="A0A4U0VEJ1"/>
<dbReference type="InterPro" id="IPR036388">
    <property type="entry name" value="WH-like_DNA-bd_sf"/>
</dbReference>
<dbReference type="PANTHER" id="PTHR10848">
    <property type="entry name" value="MEIOTIC RECOMBINATION PROTEIN SPO11"/>
    <property type="match status" value="1"/>
</dbReference>
<dbReference type="PRINTS" id="PR01550">
    <property type="entry name" value="TOP6AFAMILY"/>
</dbReference>
<dbReference type="Gene3D" id="3.40.1360.10">
    <property type="match status" value="1"/>
</dbReference>
<gene>
    <name evidence="16" type="ORF">B0A54_02357</name>
</gene>
<name>A0A4U0VEJ1_9PEZI</name>
<evidence type="ECO:0000256" key="3">
    <source>
        <dbReference type="ARBA" id="ARBA00004123"/>
    </source>
</evidence>
<feature type="domain" description="Topoisomerase 6 subunit A/Spo11 TOPRIM" evidence="15">
    <location>
        <begin position="292"/>
        <end position="466"/>
    </location>
</feature>
<accession>A0A4U0VEJ1</accession>
<evidence type="ECO:0000259" key="14">
    <source>
        <dbReference type="Pfam" id="PF04406"/>
    </source>
</evidence>
<comment type="catalytic activity">
    <reaction evidence="1 12">
        <text>ATP-dependent breakage, passage and rejoining of double-stranded DNA.</text>
        <dbReference type="EC" id="5.6.2.2"/>
    </reaction>
</comment>
<dbReference type="SUPFAM" id="SSF56726">
    <property type="entry name" value="DNA topoisomerase IV, alpha subunit"/>
    <property type="match status" value="1"/>
</dbReference>
<dbReference type="GO" id="GO:0003918">
    <property type="term" value="F:DNA topoisomerase type II (double strand cut, ATP-hydrolyzing) activity"/>
    <property type="evidence" value="ECO:0007669"/>
    <property type="project" value="UniProtKB-UniRule"/>
</dbReference>
<comment type="similarity">
    <text evidence="4 12">Belongs to the TOP6A family.</text>
</comment>
<keyword evidence="11" id="KW-0539">Nucleus</keyword>
<evidence type="ECO:0000259" key="15">
    <source>
        <dbReference type="Pfam" id="PF21180"/>
    </source>
</evidence>
<dbReference type="InterPro" id="IPR013049">
    <property type="entry name" value="Spo11/TopoVI_A_N"/>
</dbReference>
<evidence type="ECO:0000256" key="4">
    <source>
        <dbReference type="ARBA" id="ARBA00006559"/>
    </source>
</evidence>
<comment type="cofactor">
    <cofactor evidence="2">
        <name>Mg(2+)</name>
        <dbReference type="ChEBI" id="CHEBI:18420"/>
    </cofactor>
</comment>
<dbReference type="InterPro" id="IPR034136">
    <property type="entry name" value="TOPRIM_Topo6A/Spo11"/>
</dbReference>
<evidence type="ECO:0000256" key="13">
    <source>
        <dbReference type="SAM" id="MobiDB-lite"/>
    </source>
</evidence>
<comment type="caution">
    <text evidence="16">The sequence shown here is derived from an EMBL/GenBank/DDBJ whole genome shotgun (WGS) entry which is preliminary data.</text>
</comment>
<keyword evidence="8 12" id="KW-0799">Topoisomerase</keyword>
<evidence type="ECO:0000256" key="2">
    <source>
        <dbReference type="ARBA" id="ARBA00001946"/>
    </source>
</evidence>
<dbReference type="GO" id="GO:0000228">
    <property type="term" value="C:nuclear chromosome"/>
    <property type="evidence" value="ECO:0007669"/>
    <property type="project" value="TreeGrafter"/>
</dbReference>
<dbReference type="InterPro" id="IPR013048">
    <property type="entry name" value="Meiotic_Spo11"/>
</dbReference>
<feature type="region of interest" description="Disordered" evidence="13">
    <location>
        <begin position="1"/>
        <end position="26"/>
    </location>
</feature>
<evidence type="ECO:0000256" key="1">
    <source>
        <dbReference type="ARBA" id="ARBA00000185"/>
    </source>
</evidence>
<dbReference type="GO" id="GO:0007131">
    <property type="term" value="P:reciprocal meiotic recombination"/>
    <property type="evidence" value="ECO:0007669"/>
    <property type="project" value="TreeGrafter"/>
</dbReference>
<dbReference type="EMBL" id="NAJP01000008">
    <property type="protein sequence ID" value="TKA46525.1"/>
    <property type="molecule type" value="Genomic_DNA"/>
</dbReference>
<sequence length="482" mass="52514">MDDDFEDLLGGWDGMGQDSSQESLTTAAVGLDFCERGEELLDDGQLSPKSTSDYGNPAGLVVEMDQSVAETGRSGKGKRRHPRSINTTPGSAIDRAGQEITSDCSDTTPFTKPPDSPLGKIEAVFEQIADDMLGHAGLISISLDVRPRMPPIRSSTVADAITLDRKTRRLGFPGKTAEEAWRFTVVLRILELMHEALRTGVTISKRDMYYRDPALFGNQTHVDRYVDDIAYTFNVPRSALNVTAAAKGLVVGAFSLCRRDGSVLNAAADREGILIPSLKDVLSVDLSAAKWIVVVEKEASFRSIAASTFWDRLSTEGVLITGKGYPDIATRALLRYLCIPSPRNNYASPPSYALMDYDPDGLAIMSVYRYGSAALAHESAALCVPQLKWLGLRSEHMLLGEEGGTHASQGLLALTPRDRSKARKMLEREESGDSGEHEASDEGEMQKALQVMLMLNVKAELQLLDAVPGRMTELLERELCGS</sequence>
<dbReference type="CDD" id="cd00223">
    <property type="entry name" value="TOPRIM_TopoIIB_SPO"/>
    <property type="match status" value="1"/>
</dbReference>
<keyword evidence="7" id="KW-0460">Magnesium</keyword>
<evidence type="ECO:0000256" key="7">
    <source>
        <dbReference type="ARBA" id="ARBA00022842"/>
    </source>
</evidence>
<dbReference type="Proteomes" id="UP000310066">
    <property type="component" value="Unassembled WGS sequence"/>
</dbReference>
<evidence type="ECO:0000256" key="11">
    <source>
        <dbReference type="ARBA" id="ARBA00023242"/>
    </source>
</evidence>
<organism evidence="16 17">
    <name type="scientific">Friedmanniomyces endolithicus</name>
    <dbReference type="NCBI Taxonomy" id="329885"/>
    <lineage>
        <taxon>Eukaryota</taxon>
        <taxon>Fungi</taxon>
        <taxon>Dikarya</taxon>
        <taxon>Ascomycota</taxon>
        <taxon>Pezizomycotina</taxon>
        <taxon>Dothideomycetes</taxon>
        <taxon>Dothideomycetidae</taxon>
        <taxon>Mycosphaerellales</taxon>
        <taxon>Teratosphaeriaceae</taxon>
        <taxon>Friedmanniomyces</taxon>
    </lineage>
</organism>
<evidence type="ECO:0000256" key="5">
    <source>
        <dbReference type="ARBA" id="ARBA00012895"/>
    </source>
</evidence>
<feature type="region of interest" description="Disordered" evidence="13">
    <location>
        <begin position="419"/>
        <end position="443"/>
    </location>
</feature>
<keyword evidence="6" id="KW-0479">Metal-binding</keyword>
<evidence type="ECO:0000256" key="9">
    <source>
        <dbReference type="ARBA" id="ARBA00023125"/>
    </source>
</evidence>
<dbReference type="GO" id="GO:0005524">
    <property type="term" value="F:ATP binding"/>
    <property type="evidence" value="ECO:0007669"/>
    <property type="project" value="InterPro"/>
</dbReference>
<dbReference type="GO" id="GO:0046872">
    <property type="term" value="F:metal ion binding"/>
    <property type="evidence" value="ECO:0007669"/>
    <property type="project" value="UniProtKB-KW"/>
</dbReference>